<dbReference type="CDD" id="cd04496">
    <property type="entry name" value="SSB_OBF"/>
    <property type="match status" value="1"/>
</dbReference>
<comment type="subunit">
    <text evidence="2">Homotetramer.</text>
</comment>
<comment type="caution">
    <text evidence="5">The sequence shown here is derived from an EMBL/GenBank/DDBJ whole genome shotgun (WGS) entry which is preliminary data.</text>
</comment>
<dbReference type="InterPro" id="IPR000424">
    <property type="entry name" value="Primosome_PriB/ssb"/>
</dbReference>
<comment type="caution">
    <text evidence="2">Lacks conserved residue(s) required for the propagation of feature annotation.</text>
</comment>
<dbReference type="InterPro" id="IPR012340">
    <property type="entry name" value="NA-bd_OB-fold"/>
</dbReference>
<gene>
    <name evidence="5" type="ORF">BGI32_04600</name>
</gene>
<dbReference type="GO" id="GO:0009295">
    <property type="term" value="C:nucleoid"/>
    <property type="evidence" value="ECO:0007669"/>
    <property type="project" value="TreeGrafter"/>
</dbReference>
<evidence type="ECO:0000256" key="2">
    <source>
        <dbReference type="HAMAP-Rule" id="MF_00984"/>
    </source>
</evidence>
<dbReference type="EMBL" id="MDVB01000054">
    <property type="protein sequence ID" value="PIT16419.1"/>
    <property type="molecule type" value="Genomic_DNA"/>
</dbReference>
<dbReference type="NCBIfam" id="TIGR00621">
    <property type="entry name" value="ssb"/>
    <property type="match status" value="1"/>
</dbReference>
<dbReference type="PIRSF" id="PIRSF002070">
    <property type="entry name" value="SSB"/>
    <property type="match status" value="1"/>
</dbReference>
<protein>
    <recommendedName>
        <fullName evidence="2 3">Single-stranded DNA-binding protein</fullName>
        <shortName evidence="2">SSB</shortName>
    </recommendedName>
</protein>
<evidence type="ECO:0000256" key="1">
    <source>
        <dbReference type="ARBA" id="ARBA00023125"/>
    </source>
</evidence>
<proteinExistence type="inferred from homology"/>
<dbReference type="AlphaFoldDB" id="A0A2N9WUN9"/>
<dbReference type="PANTHER" id="PTHR10302">
    <property type="entry name" value="SINGLE-STRANDED DNA-BINDING PROTEIN"/>
    <property type="match status" value="1"/>
</dbReference>
<evidence type="ECO:0000313" key="5">
    <source>
        <dbReference type="EMBL" id="PIT16419.1"/>
    </source>
</evidence>
<sequence>MATVNKVILVGRLGRDPEVRYFTNGESMANFPLATEEHWKDRNGTRQTRSEWHNIVLYGNLVEIANKYLNKGSLVFIEGRIQSKKYKDKNNIERTAYNIIASEMCMLGSKNSTTPQVNQAVPATQSTQIPAPPQARILKQPTSQINGDSDDIPF</sequence>
<dbReference type="Proteomes" id="UP000231293">
    <property type="component" value="Unassembled WGS sequence"/>
</dbReference>
<dbReference type="GO" id="GO:0006260">
    <property type="term" value="P:DNA replication"/>
    <property type="evidence" value="ECO:0007669"/>
    <property type="project" value="InterPro"/>
</dbReference>
<organism evidence="5 6">
    <name type="scientific">Snodgrassella alvi</name>
    <dbReference type="NCBI Taxonomy" id="1196083"/>
    <lineage>
        <taxon>Bacteria</taxon>
        <taxon>Pseudomonadati</taxon>
        <taxon>Pseudomonadota</taxon>
        <taxon>Betaproteobacteria</taxon>
        <taxon>Neisseriales</taxon>
        <taxon>Neisseriaceae</taxon>
        <taxon>Snodgrassella</taxon>
    </lineage>
</organism>
<dbReference type="Gene3D" id="2.40.50.140">
    <property type="entry name" value="Nucleic acid-binding proteins"/>
    <property type="match status" value="1"/>
</dbReference>
<accession>A0A2N9WUN9</accession>
<evidence type="ECO:0000313" key="6">
    <source>
        <dbReference type="Proteomes" id="UP000231293"/>
    </source>
</evidence>
<dbReference type="SUPFAM" id="SSF50249">
    <property type="entry name" value="Nucleic acid-binding proteins"/>
    <property type="match status" value="1"/>
</dbReference>
<evidence type="ECO:0000256" key="3">
    <source>
        <dbReference type="PIRNR" id="PIRNR002070"/>
    </source>
</evidence>
<dbReference type="GO" id="GO:0003697">
    <property type="term" value="F:single-stranded DNA binding"/>
    <property type="evidence" value="ECO:0007669"/>
    <property type="project" value="UniProtKB-UniRule"/>
</dbReference>
<keyword evidence="1 2" id="KW-0238">DNA-binding</keyword>
<reference evidence="5 6" key="1">
    <citation type="journal article" date="2017" name="MBio">
        <title>Type VI secretion-mediated competition in the bee gut microbiome.</title>
        <authorList>
            <person name="Steele M.I."/>
            <person name="Kwong W.K."/>
            <person name="Powell J.E."/>
            <person name="Whiteley M."/>
            <person name="Moran N.A."/>
        </authorList>
    </citation>
    <scope>NUCLEOTIDE SEQUENCE [LARGE SCALE GENOMIC DNA]</scope>
    <source>
        <strain evidence="5 6">App2-2</strain>
    </source>
</reference>
<dbReference type="InterPro" id="IPR011344">
    <property type="entry name" value="ssDNA-bd"/>
</dbReference>
<dbReference type="Pfam" id="PF00436">
    <property type="entry name" value="SSB"/>
    <property type="match status" value="1"/>
</dbReference>
<name>A0A2N9WUN9_9NEIS</name>
<feature type="region of interest" description="Disordered" evidence="4">
    <location>
        <begin position="123"/>
        <end position="154"/>
    </location>
</feature>
<dbReference type="PROSITE" id="PS50935">
    <property type="entry name" value="SSB"/>
    <property type="match status" value="1"/>
</dbReference>
<evidence type="ECO:0000256" key="4">
    <source>
        <dbReference type="SAM" id="MobiDB-lite"/>
    </source>
</evidence>
<dbReference type="RefSeq" id="WP_100113462.1">
    <property type="nucleotide sequence ID" value="NZ_MDVB01000054.1"/>
</dbReference>
<dbReference type="PANTHER" id="PTHR10302:SF27">
    <property type="entry name" value="SINGLE-STRANDED DNA-BINDING PROTEIN"/>
    <property type="match status" value="1"/>
</dbReference>
<dbReference type="HAMAP" id="MF_00984">
    <property type="entry name" value="SSB"/>
    <property type="match status" value="1"/>
</dbReference>